<gene>
    <name evidence="2" type="ORF">GWK47_035871</name>
</gene>
<accession>A0A8J5CZ81</accession>
<feature type="region of interest" description="Disordered" evidence="1">
    <location>
        <begin position="57"/>
        <end position="115"/>
    </location>
</feature>
<proteinExistence type="predicted"/>
<sequence length="268" mass="29357">MVKIPKNENITTKRALLQEEETPPSPASEPAFTLEPQGEQEPQFVTMQAVEVIEVLNPEEFLPPPPPPSATLSKHETDTEDNGDWSDIPRTDADTSDEEGHHECVRAGRRKPLQVPADVERELGEWLQENIFLYDRSLNEYRNKARKDRSAAVAALAPAPTPVPQASGPSTSTSATTSSASVSASTSSTPPVPSDEAAPLGSLEEAQQTSKKRRQHSHYTHATEHLALEKIFERHDTAMERFLENQLSRRRPSGTGTWSGGGPASQIP</sequence>
<feature type="region of interest" description="Disordered" evidence="1">
    <location>
        <begin position="243"/>
        <end position="268"/>
    </location>
</feature>
<protein>
    <submittedName>
        <fullName evidence="2">Uncharacterized protein</fullName>
    </submittedName>
</protein>
<evidence type="ECO:0000313" key="2">
    <source>
        <dbReference type="EMBL" id="KAG0726784.1"/>
    </source>
</evidence>
<feature type="compositionally biased region" description="Basic residues" evidence="1">
    <location>
        <begin position="210"/>
        <end position="219"/>
    </location>
</feature>
<dbReference type="AlphaFoldDB" id="A0A8J5CZ81"/>
<reference evidence="2" key="1">
    <citation type="submission" date="2020-07" db="EMBL/GenBank/DDBJ databases">
        <title>The High-quality genome of the commercially important snow crab, Chionoecetes opilio.</title>
        <authorList>
            <person name="Jeong J.-H."/>
            <person name="Ryu S."/>
        </authorList>
    </citation>
    <scope>NUCLEOTIDE SEQUENCE</scope>
    <source>
        <strain evidence="2">MADBK_172401_WGS</strain>
        <tissue evidence="2">Digestive gland</tissue>
    </source>
</reference>
<feature type="compositionally biased region" description="Gly residues" evidence="1">
    <location>
        <begin position="257"/>
        <end position="268"/>
    </location>
</feature>
<feature type="compositionally biased region" description="Low complexity" evidence="1">
    <location>
        <begin position="151"/>
        <end position="189"/>
    </location>
</feature>
<feature type="compositionally biased region" description="Basic and acidic residues" evidence="1">
    <location>
        <begin position="87"/>
        <end position="106"/>
    </location>
</feature>
<keyword evidence="3" id="KW-1185">Reference proteome</keyword>
<comment type="caution">
    <text evidence="2">The sequence shown here is derived from an EMBL/GenBank/DDBJ whole genome shotgun (WGS) entry which is preliminary data.</text>
</comment>
<dbReference type="Proteomes" id="UP000770661">
    <property type="component" value="Unassembled WGS sequence"/>
</dbReference>
<evidence type="ECO:0000256" key="1">
    <source>
        <dbReference type="SAM" id="MobiDB-lite"/>
    </source>
</evidence>
<dbReference type="EMBL" id="JACEEZ010003989">
    <property type="protein sequence ID" value="KAG0726784.1"/>
    <property type="molecule type" value="Genomic_DNA"/>
</dbReference>
<organism evidence="2 3">
    <name type="scientific">Chionoecetes opilio</name>
    <name type="common">Atlantic snow crab</name>
    <name type="synonym">Cancer opilio</name>
    <dbReference type="NCBI Taxonomy" id="41210"/>
    <lineage>
        <taxon>Eukaryota</taxon>
        <taxon>Metazoa</taxon>
        <taxon>Ecdysozoa</taxon>
        <taxon>Arthropoda</taxon>
        <taxon>Crustacea</taxon>
        <taxon>Multicrustacea</taxon>
        <taxon>Malacostraca</taxon>
        <taxon>Eumalacostraca</taxon>
        <taxon>Eucarida</taxon>
        <taxon>Decapoda</taxon>
        <taxon>Pleocyemata</taxon>
        <taxon>Brachyura</taxon>
        <taxon>Eubrachyura</taxon>
        <taxon>Majoidea</taxon>
        <taxon>Majidae</taxon>
        <taxon>Chionoecetes</taxon>
    </lineage>
</organism>
<evidence type="ECO:0000313" key="3">
    <source>
        <dbReference type="Proteomes" id="UP000770661"/>
    </source>
</evidence>
<feature type="region of interest" description="Disordered" evidence="1">
    <location>
        <begin position="1"/>
        <end position="43"/>
    </location>
</feature>
<name>A0A8J5CZ81_CHIOP</name>
<feature type="region of interest" description="Disordered" evidence="1">
    <location>
        <begin position="144"/>
        <end position="228"/>
    </location>
</feature>